<organism evidence="4 5">
    <name type="scientific">Rhizoctonia solani</name>
    <dbReference type="NCBI Taxonomy" id="456999"/>
    <lineage>
        <taxon>Eukaryota</taxon>
        <taxon>Fungi</taxon>
        <taxon>Dikarya</taxon>
        <taxon>Basidiomycota</taxon>
        <taxon>Agaricomycotina</taxon>
        <taxon>Agaricomycetes</taxon>
        <taxon>Cantharellales</taxon>
        <taxon>Ceratobasidiaceae</taxon>
        <taxon>Rhizoctonia</taxon>
    </lineage>
</organism>
<dbReference type="EMBL" id="CAJMWS010000702">
    <property type="protein sequence ID" value="CAE6459530.1"/>
    <property type="molecule type" value="Genomic_DNA"/>
</dbReference>
<evidence type="ECO:0000259" key="3">
    <source>
        <dbReference type="Pfam" id="PF00561"/>
    </source>
</evidence>
<keyword evidence="2" id="KW-0732">Signal</keyword>
<evidence type="ECO:0000256" key="2">
    <source>
        <dbReference type="SAM" id="SignalP"/>
    </source>
</evidence>
<accession>A0A8H3BJV5</accession>
<dbReference type="SUPFAM" id="SSF53474">
    <property type="entry name" value="alpha/beta-Hydrolases"/>
    <property type="match status" value="1"/>
</dbReference>
<comment type="caution">
    <text evidence="4">The sequence shown here is derived from an EMBL/GenBank/DDBJ whole genome shotgun (WGS) entry which is preliminary data.</text>
</comment>
<dbReference type="InterPro" id="IPR029058">
    <property type="entry name" value="AB_hydrolase_fold"/>
</dbReference>
<name>A0A8H3BJV5_9AGAM</name>
<proteinExistence type="predicted"/>
<evidence type="ECO:0000313" key="4">
    <source>
        <dbReference type="EMBL" id="CAE6459530.1"/>
    </source>
</evidence>
<feature type="domain" description="AB hydrolase-1" evidence="3">
    <location>
        <begin position="91"/>
        <end position="400"/>
    </location>
</feature>
<dbReference type="InterPro" id="IPR000073">
    <property type="entry name" value="AB_hydrolase_1"/>
</dbReference>
<sequence>MVKLLSLAGLAATATCALANTTPGEKIIINVPGQPEIDDGISETGEREPFNPKRFRKRKTQCFAWDRSYDPWMENLLDITWVDLNPEAKRTILFVHGWPGLWSTWSNQIEEFRVSPLLNLRSFAYHLSPIAGSATHHYAYIQDDYHLLIPDLRGFGWSSHPGDPENSGTIPDNIDDLVCLLEAANVSKAVCVGHDWGAAICWQAARQRPDLFEAVAGVSVPYLPANGPFVPTENLLGYFPKLAYQLYFGRKTKEAYEELEKDIRKSLRSVYRKVDTKPPAKFLTSQDNFLDAYEEAGDKLEERIPFFNKIEEDYLVKVYKVQGFKNSLSFYTHGSKYRSWEFAHNQGNHTIPQPALFVNPTEDSVADWAKVSEVVGSAKFIPQLEAVSLQTSHWPQLEKPEEFNAALRAWLKKLPPVGSVDYTAPEKEHPKRAEGKIVDLDDKIQSRAEAHEEL</sequence>
<reference evidence="4" key="1">
    <citation type="submission" date="2021-01" db="EMBL/GenBank/DDBJ databases">
        <authorList>
            <person name="Kaushik A."/>
        </authorList>
    </citation>
    <scope>NUCLEOTIDE SEQUENCE</scope>
    <source>
        <strain evidence="4">AG1-1C</strain>
    </source>
</reference>
<feature type="chain" id="PRO_5034677942" description="AB hydrolase-1 domain-containing protein" evidence="2">
    <location>
        <begin position="20"/>
        <end position="454"/>
    </location>
</feature>
<dbReference type="Proteomes" id="UP000663846">
    <property type="component" value="Unassembled WGS sequence"/>
</dbReference>
<feature type="region of interest" description="Disordered" evidence="1">
    <location>
        <begin position="421"/>
        <end position="454"/>
    </location>
</feature>
<dbReference type="PANTHER" id="PTHR43329">
    <property type="entry name" value="EPOXIDE HYDROLASE"/>
    <property type="match status" value="1"/>
</dbReference>
<feature type="signal peptide" evidence="2">
    <location>
        <begin position="1"/>
        <end position="19"/>
    </location>
</feature>
<feature type="compositionally biased region" description="Basic and acidic residues" evidence="1">
    <location>
        <begin position="424"/>
        <end position="454"/>
    </location>
</feature>
<gene>
    <name evidence="4" type="ORF">RDB_LOCUS157376</name>
</gene>
<evidence type="ECO:0000313" key="5">
    <source>
        <dbReference type="Proteomes" id="UP000663846"/>
    </source>
</evidence>
<evidence type="ECO:0000256" key="1">
    <source>
        <dbReference type="SAM" id="MobiDB-lite"/>
    </source>
</evidence>
<dbReference type="Pfam" id="PF00561">
    <property type="entry name" value="Abhydrolase_1"/>
    <property type="match status" value="1"/>
</dbReference>
<dbReference type="Gene3D" id="3.40.50.1820">
    <property type="entry name" value="alpha/beta hydrolase"/>
    <property type="match status" value="1"/>
</dbReference>
<protein>
    <recommendedName>
        <fullName evidence="3">AB hydrolase-1 domain-containing protein</fullName>
    </recommendedName>
</protein>
<dbReference type="AlphaFoldDB" id="A0A8H3BJV5"/>